<proteinExistence type="predicted"/>
<dbReference type="NCBIfam" id="TIGR04214">
    <property type="entry name" value="CSLREA_Nterm"/>
    <property type="match status" value="1"/>
</dbReference>
<evidence type="ECO:0000313" key="11">
    <source>
        <dbReference type="Proteomes" id="UP000292423"/>
    </source>
</evidence>
<evidence type="ECO:0000256" key="7">
    <source>
        <dbReference type="ARBA" id="ARBA00023237"/>
    </source>
</evidence>
<comment type="subcellular location">
    <subcellularLocation>
        <location evidence="1">Cell envelope</location>
    </subcellularLocation>
    <subcellularLocation>
        <location evidence="2">Cell outer membrane</location>
    </subcellularLocation>
    <subcellularLocation>
        <location evidence="3">Secreted</location>
    </subcellularLocation>
</comment>
<reference evidence="10 11" key="1">
    <citation type="submission" date="2019-02" db="EMBL/GenBank/DDBJ databases">
        <title>Genomic Encyclopedia of Type Strains, Phase IV (KMG-IV): sequencing the most valuable type-strain genomes for metagenomic binning, comparative biology and taxonomic classification.</title>
        <authorList>
            <person name="Goeker M."/>
        </authorList>
    </citation>
    <scope>NUCLEOTIDE SEQUENCE [LARGE SCALE GENOMIC DNA]</scope>
    <source>
        <strain evidence="10 11">DSM 105135</strain>
    </source>
</reference>
<keyword evidence="8" id="KW-1133">Transmembrane helix</keyword>
<organism evidence="10 11">
    <name type="scientific">Fluviicoccus keumensis</name>
    <dbReference type="NCBI Taxonomy" id="1435465"/>
    <lineage>
        <taxon>Bacteria</taxon>
        <taxon>Pseudomonadati</taxon>
        <taxon>Pseudomonadota</taxon>
        <taxon>Gammaproteobacteria</taxon>
        <taxon>Moraxellales</taxon>
        <taxon>Moraxellaceae</taxon>
        <taxon>Fluviicoccus</taxon>
    </lineage>
</organism>
<dbReference type="OrthoDB" id="6711740at2"/>
<accession>A0A4Q7Z625</accession>
<dbReference type="InterPro" id="IPR026457">
    <property type="entry name" value="CSLREA_Nterm"/>
</dbReference>
<evidence type="ECO:0000256" key="2">
    <source>
        <dbReference type="ARBA" id="ARBA00004442"/>
    </source>
</evidence>
<evidence type="ECO:0000256" key="1">
    <source>
        <dbReference type="ARBA" id="ARBA00004196"/>
    </source>
</evidence>
<feature type="signal peptide" evidence="9">
    <location>
        <begin position="1"/>
        <end position="26"/>
    </location>
</feature>
<evidence type="ECO:0000313" key="10">
    <source>
        <dbReference type="EMBL" id="RZU45321.1"/>
    </source>
</evidence>
<keyword evidence="11" id="KW-1185">Reference proteome</keyword>
<dbReference type="EMBL" id="SHKX01000012">
    <property type="protein sequence ID" value="RZU45321.1"/>
    <property type="molecule type" value="Genomic_DNA"/>
</dbReference>
<name>A0A4Q7Z625_9GAMM</name>
<keyword evidence="6 8" id="KW-0472">Membrane</keyword>
<dbReference type="InterPro" id="IPR011050">
    <property type="entry name" value="Pectin_lyase_fold/virulence"/>
</dbReference>
<comment type="caution">
    <text evidence="10">The sequence shown here is derived from an EMBL/GenBank/DDBJ whole genome shotgun (WGS) entry which is preliminary data.</text>
</comment>
<keyword evidence="4" id="KW-0964">Secreted</keyword>
<evidence type="ECO:0000256" key="5">
    <source>
        <dbReference type="ARBA" id="ARBA00022729"/>
    </source>
</evidence>
<dbReference type="GO" id="GO:0009279">
    <property type="term" value="C:cell outer membrane"/>
    <property type="evidence" value="ECO:0007669"/>
    <property type="project" value="UniProtKB-SubCell"/>
</dbReference>
<dbReference type="Proteomes" id="UP000292423">
    <property type="component" value="Unassembled WGS sequence"/>
</dbReference>
<dbReference type="InterPro" id="IPR003368">
    <property type="entry name" value="POMP_repeat"/>
</dbReference>
<feature type="chain" id="PRO_5020773032" evidence="9">
    <location>
        <begin position="27"/>
        <end position="727"/>
    </location>
</feature>
<dbReference type="NCBIfam" id="TIGR03501">
    <property type="entry name" value="GlyGly_CTERM"/>
    <property type="match status" value="1"/>
</dbReference>
<dbReference type="NCBIfam" id="TIGR01376">
    <property type="entry name" value="POMP_repeat"/>
    <property type="match status" value="1"/>
</dbReference>
<evidence type="ECO:0000256" key="8">
    <source>
        <dbReference type="SAM" id="Phobius"/>
    </source>
</evidence>
<feature type="transmembrane region" description="Helical" evidence="8">
    <location>
        <begin position="697"/>
        <end position="718"/>
    </location>
</feature>
<dbReference type="AlphaFoldDB" id="A0A4Q7Z625"/>
<dbReference type="InterPro" id="IPR020008">
    <property type="entry name" value="GlyGly_CTERM"/>
</dbReference>
<evidence type="ECO:0000256" key="3">
    <source>
        <dbReference type="ARBA" id="ARBA00004613"/>
    </source>
</evidence>
<evidence type="ECO:0000256" key="6">
    <source>
        <dbReference type="ARBA" id="ARBA00023136"/>
    </source>
</evidence>
<keyword evidence="7" id="KW-0998">Cell outer membrane</keyword>
<protein>
    <submittedName>
        <fullName evidence="10">Putative secreted protein/CSLREA domain-containing protein</fullName>
    </submittedName>
</protein>
<dbReference type="SUPFAM" id="SSF51126">
    <property type="entry name" value="Pectin lyase-like"/>
    <property type="match status" value="1"/>
</dbReference>
<keyword evidence="5 9" id="KW-0732">Signal</keyword>
<keyword evidence="8" id="KW-0812">Transmembrane</keyword>
<gene>
    <name evidence="10" type="ORF">EV700_2140</name>
</gene>
<evidence type="ECO:0000256" key="9">
    <source>
        <dbReference type="SAM" id="SignalP"/>
    </source>
</evidence>
<dbReference type="RefSeq" id="WP_130413534.1">
    <property type="nucleotide sequence ID" value="NZ_SHKX01000012.1"/>
</dbReference>
<evidence type="ECO:0000256" key="4">
    <source>
        <dbReference type="ARBA" id="ARBA00022525"/>
    </source>
</evidence>
<dbReference type="GO" id="GO:0005576">
    <property type="term" value="C:extracellular region"/>
    <property type="evidence" value="ECO:0007669"/>
    <property type="project" value="UniProtKB-SubCell"/>
</dbReference>
<sequence length="727" mass="76816">MKKFSPLLLAASIAVLSGAMTSSAMSINTKILVNTLVDEYGENPEACSLREAIKTNNDMKAFGGCQPGDRYLQNTILLTLKGTYALDPKYGEFVISRDVKIEGVDTSDPTKVDPLTNIHPLRHLPESIIDANSKSRIFNTTSLNSALTLTAVILQNGGSPTFPERGGAILAGGVVSLGNVVLRNNQATVEGGAIYVSGKSATVNTNASTLENNYAPVGAVLSMSCLDNLYYTARGIEMVQTAILNNGDGANQSVIEACGSASLAMTTTTITGNKAVDSTAHGGIVRFSKSPGASGTMSLRYVTAVENQTAPVFAFEGLDSVSLATSVIAFNNGGGCKDYSSPSSTIISGDENTLEQCPLPFKAEAKNSVIDGVAGVSMATEFSGLDYHGGLSKNFLPLTTSKYVIDTIAGCQESSDQRGALRAPFIKCDRGAVERKQLTAVDEPNSTNKSGTDRIIRAMVLSNDIAPETDTDRPVFNKDFIADYELIPFAPCKLGTLTDISADNTIPFLEYDSHGIPRNDKCDYQIKQKSTGLISNKGTVNLEVVNIPPKAEDDSVTLPSGAVSVSLDVLANDNDSGDGKYGRLYCNPVPPSSTSTPPEPGALEECSTTPAYNIRLVDKPAVGYITAQYQGPCPDNSVTSVQTCYGGPLTYHPSNTLSPFADKFTYVVLDRNLSESNTATVTINNSAPADGKQAGNLGITGGSMGWFSLAWLGLMGLVRSFNRRKNA</sequence>